<dbReference type="Proteomes" id="UP001501237">
    <property type="component" value="Unassembled WGS sequence"/>
</dbReference>
<gene>
    <name evidence="1" type="ORF">GCM10010468_50800</name>
</gene>
<dbReference type="EMBL" id="BAAAUV010000014">
    <property type="protein sequence ID" value="GAA3224022.1"/>
    <property type="molecule type" value="Genomic_DNA"/>
</dbReference>
<evidence type="ECO:0000313" key="2">
    <source>
        <dbReference type="Proteomes" id="UP001501237"/>
    </source>
</evidence>
<protein>
    <submittedName>
        <fullName evidence="1">Uncharacterized protein</fullName>
    </submittedName>
</protein>
<reference evidence="2" key="1">
    <citation type="journal article" date="2019" name="Int. J. Syst. Evol. Microbiol.">
        <title>The Global Catalogue of Microorganisms (GCM) 10K type strain sequencing project: providing services to taxonomists for standard genome sequencing and annotation.</title>
        <authorList>
            <consortium name="The Broad Institute Genomics Platform"/>
            <consortium name="The Broad Institute Genome Sequencing Center for Infectious Disease"/>
            <person name="Wu L."/>
            <person name="Ma J."/>
        </authorList>
    </citation>
    <scope>NUCLEOTIDE SEQUENCE [LARGE SCALE GENOMIC DNA]</scope>
    <source>
        <strain evidence="2">JCM 9377</strain>
    </source>
</reference>
<name>A0ABP6QFK5_9ACTN</name>
<keyword evidence="2" id="KW-1185">Reference proteome</keyword>
<sequence>MSENLFRVVPGPPKLALPGLLPVYELYVRSGAELLGLPDALSAELWLSAQLGELHAAAPDDASYAKALGDLIKVQRRAGTPGAHAFLAVVAAIGPEDLRATAAKSAVDLRNPLLTEIPAWIDEVGTARPVDACTIQDGTLDRTQLLVEFRYPDGSGHHALSVSLSGGLPVQLVAVGDMMGMRTELRRTLEEGEVVVATLPLPLAGDTLRPAFELLAEVPRPELTAPFHANLTFARHRLSLLPD</sequence>
<dbReference type="RefSeq" id="WP_344832799.1">
    <property type="nucleotide sequence ID" value="NZ_BAAAUV010000014.1"/>
</dbReference>
<evidence type="ECO:0000313" key="1">
    <source>
        <dbReference type="EMBL" id="GAA3224022.1"/>
    </source>
</evidence>
<organism evidence="1 2">
    <name type="scientific">Actinocorallia longicatena</name>
    <dbReference type="NCBI Taxonomy" id="111803"/>
    <lineage>
        <taxon>Bacteria</taxon>
        <taxon>Bacillati</taxon>
        <taxon>Actinomycetota</taxon>
        <taxon>Actinomycetes</taxon>
        <taxon>Streptosporangiales</taxon>
        <taxon>Thermomonosporaceae</taxon>
        <taxon>Actinocorallia</taxon>
    </lineage>
</organism>
<comment type="caution">
    <text evidence="1">The sequence shown here is derived from an EMBL/GenBank/DDBJ whole genome shotgun (WGS) entry which is preliminary data.</text>
</comment>
<accession>A0ABP6QFK5</accession>
<proteinExistence type="predicted"/>